<feature type="transmembrane region" description="Helical" evidence="5">
    <location>
        <begin position="346"/>
        <end position="365"/>
    </location>
</feature>
<accession>A0ABN9Q849</accession>
<organism evidence="6 7">
    <name type="scientific">Prorocentrum cordatum</name>
    <dbReference type="NCBI Taxonomy" id="2364126"/>
    <lineage>
        <taxon>Eukaryota</taxon>
        <taxon>Sar</taxon>
        <taxon>Alveolata</taxon>
        <taxon>Dinophyceae</taxon>
        <taxon>Prorocentrales</taxon>
        <taxon>Prorocentraceae</taxon>
        <taxon>Prorocentrum</taxon>
    </lineage>
</organism>
<keyword evidence="3 5" id="KW-1133">Transmembrane helix</keyword>
<evidence type="ECO:0000256" key="3">
    <source>
        <dbReference type="ARBA" id="ARBA00022989"/>
    </source>
</evidence>
<proteinExistence type="predicted"/>
<feature type="transmembrane region" description="Helical" evidence="5">
    <location>
        <begin position="315"/>
        <end position="334"/>
    </location>
</feature>
<dbReference type="PANTHER" id="PTHR11132">
    <property type="entry name" value="SOLUTE CARRIER FAMILY 35"/>
    <property type="match status" value="1"/>
</dbReference>
<evidence type="ECO:0000313" key="7">
    <source>
        <dbReference type="Proteomes" id="UP001189429"/>
    </source>
</evidence>
<feature type="transmembrane region" description="Helical" evidence="5">
    <location>
        <begin position="52"/>
        <end position="73"/>
    </location>
</feature>
<reference evidence="6" key="1">
    <citation type="submission" date="2023-10" db="EMBL/GenBank/DDBJ databases">
        <authorList>
            <person name="Chen Y."/>
            <person name="Shah S."/>
            <person name="Dougan E. K."/>
            <person name="Thang M."/>
            <person name="Chan C."/>
        </authorList>
    </citation>
    <scope>NUCLEOTIDE SEQUENCE [LARGE SCALE GENOMIC DNA]</scope>
</reference>
<keyword evidence="4 5" id="KW-0472">Membrane</keyword>
<dbReference type="InterPro" id="IPR050186">
    <property type="entry name" value="TPT_transporter"/>
</dbReference>
<protein>
    <submittedName>
        <fullName evidence="6">Uncharacterized protein</fullName>
    </submittedName>
</protein>
<feature type="transmembrane region" description="Helical" evidence="5">
    <location>
        <begin position="141"/>
        <end position="160"/>
    </location>
</feature>
<dbReference type="EMBL" id="CAUYUJ010002464">
    <property type="protein sequence ID" value="CAK0800903.1"/>
    <property type="molecule type" value="Genomic_DNA"/>
</dbReference>
<gene>
    <name evidence="6" type="ORF">PCOR1329_LOCUS8932</name>
</gene>
<keyword evidence="7" id="KW-1185">Reference proteome</keyword>
<evidence type="ECO:0000256" key="1">
    <source>
        <dbReference type="ARBA" id="ARBA00004141"/>
    </source>
</evidence>
<name>A0ABN9Q849_9DINO</name>
<feature type="transmembrane region" description="Helical" evidence="5">
    <location>
        <begin position="26"/>
        <end position="45"/>
    </location>
</feature>
<feature type="transmembrane region" description="Helical" evidence="5">
    <location>
        <begin position="112"/>
        <end position="134"/>
    </location>
</feature>
<keyword evidence="2 5" id="KW-0812">Transmembrane</keyword>
<feature type="transmembrane region" description="Helical" evidence="5">
    <location>
        <begin position="371"/>
        <end position="391"/>
    </location>
</feature>
<sequence length="477" mass="50059">MLRVWLRGTRCALHPLCLLLRWLWRAWPFVTAIWFGCAIWVTAALKSAKHKGLFSVLGNGMFSSLLLAPFALLELDQRSAADDPVPECSGPVGHKYRLKVASLAFLRQNVGLVLLVATLTGLNRALTNASLYFIDAWLKTALLALTVPLTFVFGAAVPAVDLRARGLFCGPCCASAGQFYPHWRSWSTLAMIPALLLISIGGIVTALPDLSEGRPDVKRTVGAAKPLHFYVIGVAIQMLSNCAGAAQNVFTKVLLTRSGRGRAASVCPGSARETTAASTSDDRMLTPRAPAGAAILLGPGCEDGPVPPPPCKSQIALLTQPILAAFGLLSVLLFEHGDFTPPPLGALLAFALGVTGIVVCELRLIELTSALTIAVLAAAHNVVMVIFFLAVDGEGGDISEMQAAGYSLNTVGVCAYAAVKHWQNSEDEALLASASGEALLTDPSGFCAPAPPLSEAHPGRTSGSLAMSAVMAASRKS</sequence>
<evidence type="ECO:0000256" key="2">
    <source>
        <dbReference type="ARBA" id="ARBA00022692"/>
    </source>
</evidence>
<evidence type="ECO:0000313" key="6">
    <source>
        <dbReference type="EMBL" id="CAK0800903.1"/>
    </source>
</evidence>
<dbReference type="Proteomes" id="UP001189429">
    <property type="component" value="Unassembled WGS sequence"/>
</dbReference>
<feature type="transmembrane region" description="Helical" evidence="5">
    <location>
        <begin position="227"/>
        <end position="250"/>
    </location>
</feature>
<comment type="caution">
    <text evidence="6">The sequence shown here is derived from an EMBL/GenBank/DDBJ whole genome shotgun (WGS) entry which is preliminary data.</text>
</comment>
<feature type="transmembrane region" description="Helical" evidence="5">
    <location>
        <begin position="186"/>
        <end position="207"/>
    </location>
</feature>
<evidence type="ECO:0000256" key="4">
    <source>
        <dbReference type="ARBA" id="ARBA00023136"/>
    </source>
</evidence>
<comment type="subcellular location">
    <subcellularLocation>
        <location evidence="1">Membrane</location>
        <topology evidence="1">Multi-pass membrane protein</topology>
    </subcellularLocation>
</comment>
<evidence type="ECO:0000256" key="5">
    <source>
        <dbReference type="SAM" id="Phobius"/>
    </source>
</evidence>